<keyword evidence="2" id="KW-1185">Reference proteome</keyword>
<evidence type="ECO:0000313" key="1">
    <source>
        <dbReference type="EMBL" id="GAA3616037.1"/>
    </source>
</evidence>
<gene>
    <name evidence="1" type="ORF">GCM10022419_121670</name>
</gene>
<comment type="caution">
    <text evidence="1">The sequence shown here is derived from an EMBL/GenBank/DDBJ whole genome shotgun (WGS) entry which is preliminary data.</text>
</comment>
<evidence type="ECO:0000313" key="2">
    <source>
        <dbReference type="Proteomes" id="UP001500630"/>
    </source>
</evidence>
<accession>A0ABP6ZP83</accession>
<dbReference type="EMBL" id="BAABDQ010000053">
    <property type="protein sequence ID" value="GAA3616037.1"/>
    <property type="molecule type" value="Genomic_DNA"/>
</dbReference>
<protein>
    <submittedName>
        <fullName evidence="1">Uncharacterized protein</fullName>
    </submittedName>
</protein>
<name>A0ABP6ZP83_9ACTN</name>
<dbReference type="Proteomes" id="UP001500630">
    <property type="component" value="Unassembled WGS sequence"/>
</dbReference>
<reference evidence="2" key="1">
    <citation type="journal article" date="2019" name="Int. J. Syst. Evol. Microbiol.">
        <title>The Global Catalogue of Microorganisms (GCM) 10K type strain sequencing project: providing services to taxonomists for standard genome sequencing and annotation.</title>
        <authorList>
            <consortium name="The Broad Institute Genomics Platform"/>
            <consortium name="The Broad Institute Genome Sequencing Center for Infectious Disease"/>
            <person name="Wu L."/>
            <person name="Ma J."/>
        </authorList>
    </citation>
    <scope>NUCLEOTIDE SEQUENCE [LARGE SCALE GENOMIC DNA]</scope>
    <source>
        <strain evidence="2">JCM 17326</strain>
    </source>
</reference>
<organism evidence="1 2">
    <name type="scientific">Nonomuraea rosea</name>
    <dbReference type="NCBI Taxonomy" id="638574"/>
    <lineage>
        <taxon>Bacteria</taxon>
        <taxon>Bacillati</taxon>
        <taxon>Actinomycetota</taxon>
        <taxon>Actinomycetes</taxon>
        <taxon>Streptosporangiales</taxon>
        <taxon>Streptosporangiaceae</taxon>
        <taxon>Nonomuraea</taxon>
    </lineage>
</organism>
<proteinExistence type="predicted"/>
<sequence>MPEYRAKETAGLMRIAVDKHGWIERPWNEAVNPAGHGTGITRRGKSKGTA</sequence>